<evidence type="ECO:0000313" key="1">
    <source>
        <dbReference type="EMBL" id="TNV81064.1"/>
    </source>
</evidence>
<protein>
    <submittedName>
        <fullName evidence="1">Uncharacterized protein</fullName>
    </submittedName>
</protein>
<reference evidence="1" key="1">
    <citation type="submission" date="2019-06" db="EMBL/GenBank/DDBJ databases">
        <authorList>
            <person name="Zheng W."/>
        </authorList>
    </citation>
    <scope>NUCLEOTIDE SEQUENCE</scope>
    <source>
        <strain evidence="1">QDHG01</strain>
    </source>
</reference>
<evidence type="ECO:0000313" key="2">
    <source>
        <dbReference type="Proteomes" id="UP000785679"/>
    </source>
</evidence>
<gene>
    <name evidence="1" type="ORF">FGO68_gene9656</name>
</gene>
<dbReference type="AlphaFoldDB" id="A0A8J8T3P5"/>
<sequence>MADPYDPQLAIELAFCIRHLQKNLRIDRENLKVRIQITNAILEDAYTAQTCKVISSNFKEEFIDQNEDGKNKNNVDEGFTADNQIEINFTRNKNPFEHQLDGGLQVCFETSLHMLFVNEKQQLINKDPRGTKDPEMTYENIFVIGDLALSALCEDKSDFTQEKFITSLIDNLFCIGRNLEADSSMPLAMDRFQALNMAPQLVTLINGETYVEAIDQNPMFILVKPPKNQSEEAKHLRQRRLQAFDSHLCCVNCLSPAKCCHMCNYFYCYFPWCILYSCKDRFCIKIPCCLCEAQQCVCLGCLCIDCQIASSISQSPFNAHKNKRKLINSHASVTHSEGHATQGSSQVSDIDHVFPPAFIRALIYSQPQCCEGCLL</sequence>
<proteinExistence type="predicted"/>
<organism evidence="1 2">
    <name type="scientific">Halteria grandinella</name>
    <dbReference type="NCBI Taxonomy" id="5974"/>
    <lineage>
        <taxon>Eukaryota</taxon>
        <taxon>Sar</taxon>
        <taxon>Alveolata</taxon>
        <taxon>Ciliophora</taxon>
        <taxon>Intramacronucleata</taxon>
        <taxon>Spirotrichea</taxon>
        <taxon>Stichotrichia</taxon>
        <taxon>Sporadotrichida</taxon>
        <taxon>Halteriidae</taxon>
        <taxon>Halteria</taxon>
    </lineage>
</organism>
<keyword evidence="2" id="KW-1185">Reference proteome</keyword>
<dbReference type="Proteomes" id="UP000785679">
    <property type="component" value="Unassembled WGS sequence"/>
</dbReference>
<dbReference type="EMBL" id="RRYP01006623">
    <property type="protein sequence ID" value="TNV81064.1"/>
    <property type="molecule type" value="Genomic_DNA"/>
</dbReference>
<comment type="caution">
    <text evidence="1">The sequence shown here is derived from an EMBL/GenBank/DDBJ whole genome shotgun (WGS) entry which is preliminary data.</text>
</comment>
<accession>A0A8J8T3P5</accession>
<name>A0A8J8T3P5_HALGN</name>